<geneLocation type="plasmid" evidence="2">
    <name>pM90</name>
</geneLocation>
<protein>
    <submittedName>
        <fullName evidence="2">Uncharacterized protein</fullName>
    </submittedName>
</protein>
<feature type="region of interest" description="Disordered" evidence="1">
    <location>
        <begin position="271"/>
        <end position="293"/>
    </location>
</feature>
<feature type="region of interest" description="Disordered" evidence="1">
    <location>
        <begin position="93"/>
        <end position="131"/>
    </location>
</feature>
<feature type="compositionally biased region" description="Low complexity" evidence="1">
    <location>
        <begin position="97"/>
        <end position="118"/>
    </location>
</feature>
<dbReference type="EMBL" id="JF699753">
    <property type="protein sequence ID" value="AFQ68254.1"/>
    <property type="molecule type" value="Genomic_DNA"/>
</dbReference>
<evidence type="ECO:0000313" key="2">
    <source>
        <dbReference type="EMBL" id="AFQ68254.1"/>
    </source>
</evidence>
<accession>A0A1L1VF83</accession>
<keyword evidence="2" id="KW-0614">Plasmid</keyword>
<dbReference type="RefSeq" id="WP_015388960.1">
    <property type="nucleotide sequence ID" value="NZ_JF699753.1"/>
</dbReference>
<reference evidence="2" key="1">
    <citation type="submission" date="2011-03" db="EMBL/GenBank/DDBJ databases">
        <authorList>
            <person name="Lee H."/>
        </authorList>
    </citation>
    <scope>NUCLEOTIDE SEQUENCE</scope>
    <source>
        <strain evidence="2">MOTT90</strain>
        <plasmid evidence="2">pM90</plasmid>
    </source>
</reference>
<dbReference type="AlphaFoldDB" id="A0A1L1VF83"/>
<organism evidence="2">
    <name type="scientific">Mycobacterium sp. MOTT-90</name>
    <dbReference type="NCBI Taxonomy" id="1069227"/>
    <lineage>
        <taxon>Bacteria</taxon>
        <taxon>Bacillati</taxon>
        <taxon>Actinomycetota</taxon>
        <taxon>Actinomycetes</taxon>
        <taxon>Mycobacteriales</taxon>
        <taxon>Mycobacteriaceae</taxon>
        <taxon>Mycobacterium</taxon>
    </lineage>
</organism>
<name>A0A1L1VF83_9MYCO</name>
<evidence type="ECO:0000256" key="1">
    <source>
        <dbReference type="SAM" id="MobiDB-lite"/>
    </source>
</evidence>
<sequence>MDEHLIITGGRTYRIPAGDNEDMDALLAWWVESRGEPASVAALSRQQVFARIRRAAIPAGFPEPDVVIGDTDRDSGGFVRGWLPATVQAWQDEQDKPAASGAPTEPAAAGEPVGQDEPAPADPGPAAGDDEDVWRMGARRWTGVGDRADKFVRILTSRGALTPSGVVSARVPLDAALLGQYVWKHWPQKPAQTPQLWVTAPALAAAGMSPPKRPPTTSEDLSDAVAKAFGCEVTAATAGWFTAQFRDPAGGVEARRVHLVLLPFRWLDPASQRPNDEGMAGTRGAASELPDDEDNEDAAVAVLGERIAWLAALADKTDSHRRELPVVPAARPATVGAALLDVVRKRERKPHRLEAFPVPDTVAAETPRLDPDLENWKNMPHTAKGDAVDVEVDQRAAFLASTGQVELGYGRPVEMPKVDAAVFADKPPFGLWRVTTPPAASLDGLSRRLPLPHEYMAWEAPATFWATTRAVQHLLAPVDDGGAGVSIGELAIDGAWVWPGHARLLRNWADLLRDRLAAALADGDQFQTDMLKNIYKAFLGRMAGSQHPPGQRHYQQPVWVATIHADTRWRAMRYATATAATHGLYPIAARDIDTFVYRIPADMDPAVLSEESTANGKYRVKKVRTGDH</sequence>
<proteinExistence type="predicted"/>